<sequence length="162" mass="18924">MDYLKKTKIHKLLLGKKNVDIIIGKTFHQFNTPSTVNSRSIAMEIRRNHTARLTLLDCMRTSQNTRNIISRASPLNKAKSTGSECLNLSVCLSLPFLIPLLSFVKQNHIKICWFAHYVNSFSRLEKNHLQKKRVAGRRRFDIIVGRCRLRNVDMDSFYWDNF</sequence>
<reference evidence="1 2" key="1">
    <citation type="submission" date="2015-01" db="EMBL/GenBank/DDBJ databases">
        <title>Evolution of Trichinella species and genotypes.</title>
        <authorList>
            <person name="Korhonen P.K."/>
            <person name="Edoardo P."/>
            <person name="Giuseppe L.R."/>
            <person name="Gasser R.B."/>
        </authorList>
    </citation>
    <scope>NUCLEOTIDE SEQUENCE [LARGE SCALE GENOMIC DNA]</scope>
    <source>
        <strain evidence="1">ISS1980</strain>
    </source>
</reference>
<dbReference type="Proteomes" id="UP000054843">
    <property type="component" value="Unassembled WGS sequence"/>
</dbReference>
<gene>
    <name evidence="1" type="ORF">T10_7488</name>
</gene>
<accession>A0A0V1MEL6</accession>
<proteinExistence type="predicted"/>
<dbReference type="AlphaFoldDB" id="A0A0V1MEL6"/>
<organism evidence="1 2">
    <name type="scientific">Trichinella papuae</name>
    <dbReference type="NCBI Taxonomy" id="268474"/>
    <lineage>
        <taxon>Eukaryota</taxon>
        <taxon>Metazoa</taxon>
        <taxon>Ecdysozoa</taxon>
        <taxon>Nematoda</taxon>
        <taxon>Enoplea</taxon>
        <taxon>Dorylaimia</taxon>
        <taxon>Trichinellida</taxon>
        <taxon>Trichinellidae</taxon>
        <taxon>Trichinella</taxon>
    </lineage>
</organism>
<keyword evidence="2" id="KW-1185">Reference proteome</keyword>
<evidence type="ECO:0000313" key="2">
    <source>
        <dbReference type="Proteomes" id="UP000054843"/>
    </source>
</evidence>
<comment type="caution">
    <text evidence="1">The sequence shown here is derived from an EMBL/GenBank/DDBJ whole genome shotgun (WGS) entry which is preliminary data.</text>
</comment>
<protein>
    <submittedName>
        <fullName evidence="1">Uncharacterized protein</fullName>
    </submittedName>
</protein>
<name>A0A0V1MEL6_9BILA</name>
<evidence type="ECO:0000313" key="1">
    <source>
        <dbReference type="EMBL" id="KRZ70185.1"/>
    </source>
</evidence>
<dbReference type="EMBL" id="JYDO01000118">
    <property type="protein sequence ID" value="KRZ70185.1"/>
    <property type="molecule type" value="Genomic_DNA"/>
</dbReference>